<accession>A0A0K9P0R3</accession>
<dbReference type="EMBL" id="LFYR01001430">
    <property type="protein sequence ID" value="KMZ61800.1"/>
    <property type="molecule type" value="Genomic_DNA"/>
</dbReference>
<evidence type="ECO:0000313" key="1">
    <source>
        <dbReference type="EMBL" id="KMZ61800.1"/>
    </source>
</evidence>
<evidence type="ECO:0000313" key="2">
    <source>
        <dbReference type="Proteomes" id="UP000036987"/>
    </source>
</evidence>
<dbReference type="Proteomes" id="UP000036987">
    <property type="component" value="Unassembled WGS sequence"/>
</dbReference>
<sequence>MTQEVSISPGSLGIILSPNPRPQLGISHRIAFEFRRRPTIAAVTASDGFAVEVVIRQRKVGPEMTALYFGVARLLRVVVAVVLVVKKKLLSREYEENWNVV</sequence>
<organism evidence="1 2">
    <name type="scientific">Zostera marina</name>
    <name type="common">Eelgrass</name>
    <dbReference type="NCBI Taxonomy" id="29655"/>
    <lineage>
        <taxon>Eukaryota</taxon>
        <taxon>Viridiplantae</taxon>
        <taxon>Streptophyta</taxon>
        <taxon>Embryophyta</taxon>
        <taxon>Tracheophyta</taxon>
        <taxon>Spermatophyta</taxon>
        <taxon>Magnoliopsida</taxon>
        <taxon>Liliopsida</taxon>
        <taxon>Zosteraceae</taxon>
        <taxon>Zostera</taxon>
    </lineage>
</organism>
<comment type="caution">
    <text evidence="1">The sequence shown here is derived from an EMBL/GenBank/DDBJ whole genome shotgun (WGS) entry which is preliminary data.</text>
</comment>
<keyword evidence="2" id="KW-1185">Reference proteome</keyword>
<proteinExistence type="predicted"/>
<protein>
    <submittedName>
        <fullName evidence="1">Uncharacterized protein</fullName>
    </submittedName>
</protein>
<name>A0A0K9P0R3_ZOSMR</name>
<gene>
    <name evidence="1" type="ORF">ZOSMA_4G00890</name>
</gene>
<dbReference type="AlphaFoldDB" id="A0A0K9P0R3"/>
<reference evidence="2" key="1">
    <citation type="journal article" date="2016" name="Nature">
        <title>The genome of the seagrass Zostera marina reveals angiosperm adaptation to the sea.</title>
        <authorList>
            <person name="Olsen J.L."/>
            <person name="Rouze P."/>
            <person name="Verhelst B."/>
            <person name="Lin Y.-C."/>
            <person name="Bayer T."/>
            <person name="Collen J."/>
            <person name="Dattolo E."/>
            <person name="De Paoli E."/>
            <person name="Dittami S."/>
            <person name="Maumus F."/>
            <person name="Michel G."/>
            <person name="Kersting A."/>
            <person name="Lauritano C."/>
            <person name="Lohaus R."/>
            <person name="Toepel M."/>
            <person name="Tonon T."/>
            <person name="Vanneste K."/>
            <person name="Amirebrahimi M."/>
            <person name="Brakel J."/>
            <person name="Bostroem C."/>
            <person name="Chovatia M."/>
            <person name="Grimwood J."/>
            <person name="Jenkins J.W."/>
            <person name="Jueterbock A."/>
            <person name="Mraz A."/>
            <person name="Stam W.T."/>
            <person name="Tice H."/>
            <person name="Bornberg-Bauer E."/>
            <person name="Green P.J."/>
            <person name="Pearson G.A."/>
            <person name="Procaccini G."/>
            <person name="Duarte C.M."/>
            <person name="Schmutz J."/>
            <person name="Reusch T.B.H."/>
            <person name="Van de Peer Y."/>
        </authorList>
    </citation>
    <scope>NUCLEOTIDE SEQUENCE [LARGE SCALE GENOMIC DNA]</scope>
    <source>
        <strain evidence="2">cv. Finnish</strain>
    </source>
</reference>